<dbReference type="EMBL" id="JABWRE020000001">
    <property type="protein sequence ID" value="MBV4537819.1"/>
    <property type="molecule type" value="Genomic_DNA"/>
</dbReference>
<evidence type="ECO:0000256" key="4">
    <source>
        <dbReference type="ARBA" id="ARBA00022759"/>
    </source>
</evidence>
<comment type="similarity">
    <text evidence="1">Belongs to the colicin/pyosin nuclease family.</text>
</comment>
<accession>A0A923FWM9</accession>
<evidence type="ECO:0000256" key="1">
    <source>
        <dbReference type="ARBA" id="ARBA00006811"/>
    </source>
</evidence>
<evidence type="ECO:0000256" key="2">
    <source>
        <dbReference type="ARBA" id="ARBA00022529"/>
    </source>
</evidence>
<comment type="caution">
    <text evidence="10">The sequence shown here is derived from an EMBL/GenBank/DDBJ whole genome shotgun (WGS) entry which is preliminary data.</text>
</comment>
<dbReference type="InterPro" id="IPR016128">
    <property type="entry name" value="Pyosin/cloacin_T_dom"/>
</dbReference>
<evidence type="ECO:0000256" key="8">
    <source>
        <dbReference type="SAM" id="MobiDB-lite"/>
    </source>
</evidence>
<dbReference type="SUPFAM" id="SSF54060">
    <property type="entry name" value="His-Me finger endonucleases"/>
    <property type="match status" value="1"/>
</dbReference>
<dbReference type="GO" id="GO:0016787">
    <property type="term" value="F:hydrolase activity"/>
    <property type="evidence" value="ECO:0007669"/>
    <property type="project" value="UniProtKB-KW"/>
</dbReference>
<protein>
    <submittedName>
        <fullName evidence="10">S-type pyocin domain-containing protein</fullName>
    </submittedName>
</protein>
<feature type="region of interest" description="Disordered" evidence="8">
    <location>
        <begin position="296"/>
        <end position="390"/>
    </location>
</feature>
<proteinExistence type="inferred from homology"/>
<feature type="compositionally biased region" description="Basic and acidic residues" evidence="8">
    <location>
        <begin position="299"/>
        <end position="390"/>
    </location>
</feature>
<dbReference type="Pfam" id="PF06958">
    <property type="entry name" value="Pyocin_S"/>
    <property type="match status" value="1"/>
</dbReference>
<organism evidence="10">
    <name type="scientific">Pseudomonas urmiensis</name>
    <dbReference type="NCBI Taxonomy" id="2745493"/>
    <lineage>
        <taxon>Bacteria</taxon>
        <taxon>Pseudomonadati</taxon>
        <taxon>Pseudomonadota</taxon>
        <taxon>Gammaproteobacteria</taxon>
        <taxon>Pseudomonadales</taxon>
        <taxon>Pseudomonadaceae</taxon>
        <taxon>Pseudomonas</taxon>
    </lineage>
</organism>
<dbReference type="InterPro" id="IPR037146">
    <property type="entry name" value="Colicin/pyocin_DNase_dom_sf"/>
</dbReference>
<dbReference type="InterPro" id="IPR036302">
    <property type="entry name" value="Pyosin/cloacin_T_dom_sf"/>
</dbReference>
<keyword evidence="3" id="KW-0540">Nuclease</keyword>
<dbReference type="Gene3D" id="3.90.540.10">
    <property type="entry name" value="Colicin/pyocin, DNase domain"/>
    <property type="match status" value="1"/>
</dbReference>
<keyword evidence="6" id="KW-0044">Antibiotic</keyword>
<name>A0A923FWM9_9PSED</name>
<dbReference type="EMBL" id="JABWRE010000003">
    <property type="protein sequence ID" value="MBC3440276.1"/>
    <property type="molecule type" value="Genomic_DNA"/>
</dbReference>
<evidence type="ECO:0000259" key="9">
    <source>
        <dbReference type="Pfam" id="PF06958"/>
    </source>
</evidence>
<feature type="domain" description="Pyosin/cloacin translocation" evidence="9">
    <location>
        <begin position="488"/>
        <end position="618"/>
    </location>
</feature>
<dbReference type="Pfam" id="PF21431">
    <property type="entry name" value="Col-Pyo_DNase"/>
    <property type="match status" value="1"/>
</dbReference>
<evidence type="ECO:0000256" key="7">
    <source>
        <dbReference type="ARBA" id="ARBA00023048"/>
    </source>
</evidence>
<evidence type="ECO:0000313" key="10">
    <source>
        <dbReference type="EMBL" id="MBC3440276.1"/>
    </source>
</evidence>
<dbReference type="Proteomes" id="UP000599879">
    <property type="component" value="Unassembled WGS sequence"/>
</dbReference>
<keyword evidence="7" id="KW-0078">Bacteriocin</keyword>
<sequence>MRIHARHYAPQLKQLSAQIASERTNIEQQAMKSGGSRAQIVGKQQKLSILSIQQKRIDYLQTLPQAVSFYGAIPFFKRYDSFSTRMNDPGAFPGHLTRQGAKKLWTTFDASVDAAYKLHLQAEKIQALANDLPTLARQLDHAELQEQPTNLPTIITRRAAQILLERQICFDCLPSLLQHELVELTKHEKPSKLEQNLAVSLTAAGKLINLKRSQVPPFKERNSKIKSPLSKPEVEALLHLVDDQAKRRAGQLWKDYHRALALNESIRYLQQFSAALTALRQRALEFERLQVQHANSLKQKQEAERKAREIAQKVQAERRAKEAAQKSEAARKAKEVAQKAEAERKAKDAAQKAEAARKAKEVAQKAEAERKAKDAAQKAEAQRRELADAERRRTSYNAIGSTSASLPLILPLGPATFAISQAAYTALQTATRAAVANIAVSVVPAIGRALIATLSLAWPSTLGNSERRYLISVPLSDLSPPGGPNLSALAMTSKSIDLPYLLTATETAEELSLYVESGGRAIPVRAAGFDSERQLYTVALDNPQRFLTWTPASAPGSEHGSSTSLLPVPPGTIVYSGSSLNPVISEQEQEQYPALDLDQERLIVTFPLDSGLPPILVVFKSPRFEPGVAVGQTPQVSGAWPGETARVEGAPIPAHIADLLRGVDFKNFDGFRTRLWKAVANDPELSKQFDERSLQRMKKFGYAPLVPDSEIYMSQAAYVLHHTVPISEGGGVYDMNNIRIVTPRSHNKIHYGGKE</sequence>
<keyword evidence="5" id="KW-0378">Hydrolase</keyword>
<reference evidence="10" key="2">
    <citation type="submission" date="2020-07" db="EMBL/GenBank/DDBJ databases">
        <authorList>
            <person name="Lood C."/>
            <person name="Girard L."/>
        </authorList>
    </citation>
    <scope>NUCLEOTIDE SEQUENCE</scope>
    <source>
        <strain evidence="10">SWRI10</strain>
    </source>
</reference>
<evidence type="ECO:0000256" key="6">
    <source>
        <dbReference type="ARBA" id="ARBA00023022"/>
    </source>
</evidence>
<reference evidence="11" key="3">
    <citation type="submission" date="2021-06" db="EMBL/GenBank/DDBJ databases">
        <title>Updating the genus Pseudomonas: Description of 43 new species and partition of the Pseudomonas putida group.</title>
        <authorList>
            <person name="Girard L."/>
            <person name="Lood C."/>
            <person name="Vandamme P."/>
            <person name="Rokni-Zadeh H."/>
            <person name="Van Noort V."/>
            <person name="Hofte M."/>
            <person name="Lavigne R."/>
            <person name="De Mot R."/>
        </authorList>
    </citation>
    <scope>NUCLEOTIDE SEQUENCE</scope>
    <source>
        <strain evidence="11">SWRI10</strain>
    </source>
</reference>
<evidence type="ECO:0000313" key="11">
    <source>
        <dbReference type="EMBL" id="MBV4537819.1"/>
    </source>
</evidence>
<evidence type="ECO:0000256" key="5">
    <source>
        <dbReference type="ARBA" id="ARBA00022801"/>
    </source>
</evidence>
<dbReference type="AlphaFoldDB" id="A0A923FWM9"/>
<dbReference type="GO" id="GO:0031640">
    <property type="term" value="P:killing of cells of another organism"/>
    <property type="evidence" value="ECO:0007669"/>
    <property type="project" value="UniProtKB-KW"/>
</dbReference>
<gene>
    <name evidence="11" type="ORF">HU737_017765</name>
    <name evidence="10" type="ORF">HU737_06275</name>
</gene>
<dbReference type="SUPFAM" id="SSF69369">
    <property type="entry name" value="Cloacin translocation domain"/>
    <property type="match status" value="1"/>
</dbReference>
<evidence type="ECO:0000256" key="3">
    <source>
        <dbReference type="ARBA" id="ARBA00022722"/>
    </source>
</evidence>
<dbReference type="GO" id="GO:0004519">
    <property type="term" value="F:endonuclease activity"/>
    <property type="evidence" value="ECO:0007669"/>
    <property type="project" value="UniProtKB-KW"/>
</dbReference>
<keyword evidence="2" id="KW-0929">Antimicrobial</keyword>
<reference evidence="10" key="1">
    <citation type="journal article" date="2020" name="Microorganisms">
        <title>Reliable Identification of Environmental Pseudomonas Isolates Using the rpoD Gene.</title>
        <authorList>
            <consortium name="The Broad Institute Genome Sequencing Platform"/>
            <person name="Girard L."/>
            <person name="Lood C."/>
            <person name="Rokni-Zadeh H."/>
            <person name="van Noort V."/>
            <person name="Lavigne R."/>
            <person name="De Mot R."/>
        </authorList>
    </citation>
    <scope>NUCLEOTIDE SEQUENCE</scope>
    <source>
        <strain evidence="10">SWRI10</strain>
    </source>
</reference>
<dbReference type="InterPro" id="IPR044925">
    <property type="entry name" value="His-Me_finger_sf"/>
</dbReference>
<keyword evidence="4" id="KW-0255">Endonuclease</keyword>
<dbReference type="GO" id="GO:0042742">
    <property type="term" value="P:defense response to bacterium"/>
    <property type="evidence" value="ECO:0007669"/>
    <property type="project" value="UniProtKB-KW"/>
</dbReference>